<evidence type="ECO:0000256" key="7">
    <source>
        <dbReference type="ARBA" id="ARBA00022833"/>
    </source>
</evidence>
<evidence type="ECO:0000259" key="14">
    <source>
        <dbReference type="PROSITE" id="PS50103"/>
    </source>
</evidence>
<protein>
    <recommendedName>
        <fullName evidence="12">mRNA 3'-end-processing protein</fullName>
    </recommendedName>
</protein>
<name>A0A0C3L3D0_9AGAM</name>
<dbReference type="SUPFAM" id="SSF90229">
    <property type="entry name" value="CCCH zinc finger"/>
    <property type="match status" value="2"/>
</dbReference>
<accession>A0A0C3L3D0</accession>
<gene>
    <name evidence="16" type="ORF">M407DRAFT_72080</name>
</gene>
<feature type="zinc finger region" description="C3H1-type" evidence="11">
    <location>
        <begin position="93"/>
        <end position="120"/>
    </location>
</feature>
<evidence type="ECO:0000256" key="11">
    <source>
        <dbReference type="PROSITE-ProRule" id="PRU00723"/>
    </source>
</evidence>
<feature type="zinc finger region" description="C3H1-type" evidence="11">
    <location>
        <begin position="177"/>
        <end position="199"/>
    </location>
</feature>
<comment type="subcellular location">
    <subcellularLocation>
        <location evidence="1 12">Nucleus</location>
    </subcellularLocation>
</comment>
<dbReference type="FunFam" id="4.10.1000.10:FF:000017">
    <property type="entry name" value="Cleavage and polyadenylation specificity factor 30 kDa subunit"/>
    <property type="match status" value="1"/>
</dbReference>
<feature type="compositionally biased region" description="Gly residues" evidence="13">
    <location>
        <begin position="233"/>
        <end position="255"/>
    </location>
</feature>
<dbReference type="PROSITE" id="PS50103">
    <property type="entry name" value="ZF_C3H1"/>
    <property type="match status" value="5"/>
</dbReference>
<evidence type="ECO:0000256" key="9">
    <source>
        <dbReference type="ARBA" id="ARBA00023242"/>
    </source>
</evidence>
<dbReference type="SUPFAM" id="SSF57756">
    <property type="entry name" value="Retrovirus zinc finger-like domains"/>
    <property type="match status" value="1"/>
</dbReference>
<feature type="region of interest" description="Disordered" evidence="13">
    <location>
        <begin position="301"/>
        <end position="320"/>
    </location>
</feature>
<feature type="domain" description="C3H1-type" evidence="14">
    <location>
        <begin position="93"/>
        <end position="120"/>
    </location>
</feature>
<dbReference type="OrthoDB" id="1914176at2759"/>
<comment type="similarity">
    <text evidence="2 12">Belongs to the CPSF4/YTH1 family.</text>
</comment>
<keyword evidence="8 12" id="KW-0694">RNA-binding</keyword>
<feature type="zinc finger region" description="C3H1-type" evidence="11">
    <location>
        <begin position="153"/>
        <end position="175"/>
    </location>
</feature>
<evidence type="ECO:0000256" key="5">
    <source>
        <dbReference type="ARBA" id="ARBA00022737"/>
    </source>
</evidence>
<dbReference type="SMART" id="SM00356">
    <property type="entry name" value="ZnF_C3H1"/>
    <property type="match status" value="5"/>
</dbReference>
<feature type="domain" description="C3H1-type" evidence="14">
    <location>
        <begin position="177"/>
        <end position="199"/>
    </location>
</feature>
<sequence>MSRVTTISAPDAIIQQPTVADVLRPDFHQLDLKVEHFIKGELGVKLDKDDQICRANLSPAGCPLGPLRCPQRHTDPSPLNFQSKPIQNTFGRDRPTTVCKHWLRGLCKKGDACEFLHEYNLRRMPECWWFARYGYCTSGDECLYAHPKERKKECPDYKRGFCRLGPDCPRKHVRRVACKLYLSGFCPMGADCPQGHPKPSLPTAEDYRPPSPPSPRDIGPPPPGFGRYFGDEGNQGGGFSGNAGGGGGGGGGGGFGGGGNFVPRVRADGTDGMQYRRNLDDVTCFKCGQRGHYANVCKNANVPGDRGGLARRREFPKRDD</sequence>
<feature type="zinc finger region" description="C3H1-type" evidence="11">
    <location>
        <begin position="121"/>
        <end position="149"/>
    </location>
</feature>
<feature type="domain" description="C3H1-type" evidence="14">
    <location>
        <begin position="121"/>
        <end position="149"/>
    </location>
</feature>
<comment type="function">
    <text evidence="10 12">Component of the cleavage factor I (CF I) involved in pre-mRNA 3'-end processing.</text>
</comment>
<keyword evidence="3 12" id="KW-0507">mRNA processing</keyword>
<evidence type="ECO:0000313" key="16">
    <source>
        <dbReference type="EMBL" id="KIO28238.1"/>
    </source>
</evidence>
<dbReference type="InterPro" id="IPR001878">
    <property type="entry name" value="Znf_CCHC"/>
</dbReference>
<dbReference type="HOGENOM" id="CLU_024513_0_0_1"/>
<keyword evidence="5 12" id="KW-0677">Repeat</keyword>
<dbReference type="AlphaFoldDB" id="A0A0C3L3D0"/>
<evidence type="ECO:0000313" key="17">
    <source>
        <dbReference type="Proteomes" id="UP000054248"/>
    </source>
</evidence>
<dbReference type="GO" id="GO:0031124">
    <property type="term" value="P:mRNA 3'-end processing"/>
    <property type="evidence" value="ECO:0007669"/>
    <property type="project" value="UniProtKB-UniRule"/>
</dbReference>
<dbReference type="InterPro" id="IPR000571">
    <property type="entry name" value="Znf_CCCH"/>
</dbReference>
<keyword evidence="4 11" id="KW-0479">Metal-binding</keyword>
<evidence type="ECO:0000256" key="8">
    <source>
        <dbReference type="ARBA" id="ARBA00022884"/>
    </source>
</evidence>
<evidence type="ECO:0000259" key="15">
    <source>
        <dbReference type="PROSITE" id="PS50158"/>
    </source>
</evidence>
<dbReference type="Gene3D" id="4.10.1000.10">
    <property type="entry name" value="Zinc finger, CCCH-type"/>
    <property type="match status" value="2"/>
</dbReference>
<dbReference type="STRING" id="1051891.A0A0C3L3D0"/>
<evidence type="ECO:0000256" key="4">
    <source>
        <dbReference type="ARBA" id="ARBA00022723"/>
    </source>
</evidence>
<dbReference type="SMART" id="SM00343">
    <property type="entry name" value="ZnF_C2HC"/>
    <property type="match status" value="1"/>
</dbReference>
<dbReference type="Proteomes" id="UP000054248">
    <property type="component" value="Unassembled WGS sequence"/>
</dbReference>
<feature type="domain" description="CCHC-type" evidence="15">
    <location>
        <begin position="284"/>
        <end position="299"/>
    </location>
</feature>
<feature type="compositionally biased region" description="Pro residues" evidence="13">
    <location>
        <begin position="209"/>
        <end position="224"/>
    </location>
</feature>
<evidence type="ECO:0000256" key="6">
    <source>
        <dbReference type="ARBA" id="ARBA00022771"/>
    </source>
</evidence>
<evidence type="ECO:0000256" key="13">
    <source>
        <dbReference type="SAM" id="MobiDB-lite"/>
    </source>
</evidence>
<evidence type="ECO:0000256" key="12">
    <source>
        <dbReference type="RuleBase" id="RU369008"/>
    </source>
</evidence>
<keyword evidence="7 11" id="KW-0862">Zinc</keyword>
<organism evidence="16 17">
    <name type="scientific">Tulasnella calospora MUT 4182</name>
    <dbReference type="NCBI Taxonomy" id="1051891"/>
    <lineage>
        <taxon>Eukaryota</taxon>
        <taxon>Fungi</taxon>
        <taxon>Dikarya</taxon>
        <taxon>Basidiomycota</taxon>
        <taxon>Agaricomycotina</taxon>
        <taxon>Agaricomycetes</taxon>
        <taxon>Cantharellales</taxon>
        <taxon>Tulasnellaceae</taxon>
        <taxon>Tulasnella</taxon>
    </lineage>
</organism>
<feature type="compositionally biased region" description="Basic and acidic residues" evidence="13">
    <location>
        <begin position="311"/>
        <end position="320"/>
    </location>
</feature>
<feature type="domain" description="C3H1-type" evidence="14">
    <location>
        <begin position="47"/>
        <end position="76"/>
    </location>
</feature>
<dbReference type="InterPro" id="IPR036855">
    <property type="entry name" value="Znf_CCCH_sf"/>
</dbReference>
<dbReference type="InterPro" id="IPR045348">
    <property type="entry name" value="CPSF4/Yth1"/>
</dbReference>
<dbReference type="Gene3D" id="4.10.60.10">
    <property type="entry name" value="Zinc finger, CCHC-type"/>
    <property type="match status" value="1"/>
</dbReference>
<feature type="region of interest" description="Disordered" evidence="13">
    <location>
        <begin position="197"/>
        <end position="255"/>
    </location>
</feature>
<dbReference type="EMBL" id="KN822997">
    <property type="protein sequence ID" value="KIO28238.1"/>
    <property type="molecule type" value="Genomic_DNA"/>
</dbReference>
<dbReference type="PROSITE" id="PS50158">
    <property type="entry name" value="ZF_CCHC"/>
    <property type="match status" value="1"/>
</dbReference>
<dbReference type="InterPro" id="IPR036875">
    <property type="entry name" value="Znf_CCHC_sf"/>
</dbReference>
<dbReference type="GO" id="GO:0008270">
    <property type="term" value="F:zinc ion binding"/>
    <property type="evidence" value="ECO:0007669"/>
    <property type="project" value="UniProtKB-KW"/>
</dbReference>
<dbReference type="GO" id="GO:0005634">
    <property type="term" value="C:nucleus"/>
    <property type="evidence" value="ECO:0007669"/>
    <property type="project" value="UniProtKB-SubCell"/>
</dbReference>
<dbReference type="Pfam" id="PF18345">
    <property type="entry name" value="zf_CCCH_4"/>
    <property type="match status" value="1"/>
</dbReference>
<dbReference type="Pfam" id="PF00098">
    <property type="entry name" value="zf-CCHC"/>
    <property type="match status" value="1"/>
</dbReference>
<keyword evidence="9 12" id="KW-0539">Nucleus</keyword>
<dbReference type="GO" id="GO:0003723">
    <property type="term" value="F:RNA binding"/>
    <property type="evidence" value="ECO:0007669"/>
    <property type="project" value="UniProtKB-UniRule"/>
</dbReference>
<evidence type="ECO:0000256" key="2">
    <source>
        <dbReference type="ARBA" id="ARBA00008907"/>
    </source>
</evidence>
<evidence type="ECO:0000256" key="1">
    <source>
        <dbReference type="ARBA" id="ARBA00004123"/>
    </source>
</evidence>
<keyword evidence="6 11" id="KW-0863">Zinc-finger</keyword>
<evidence type="ECO:0000256" key="10">
    <source>
        <dbReference type="ARBA" id="ARBA00024826"/>
    </source>
</evidence>
<evidence type="ECO:0000256" key="3">
    <source>
        <dbReference type="ARBA" id="ARBA00022664"/>
    </source>
</evidence>
<dbReference type="PANTHER" id="PTHR23102">
    <property type="entry name" value="CLEAVAGE AND POLYADENYLATION SPECIFICITY FACTOR SUBUNIT 4-RELATED"/>
    <property type="match status" value="1"/>
</dbReference>
<feature type="domain" description="C3H1-type" evidence="14">
    <location>
        <begin position="153"/>
        <end position="175"/>
    </location>
</feature>
<dbReference type="PANTHER" id="PTHR23102:SF24">
    <property type="entry name" value="CLEAVAGE AND POLYADENYLATION SPECIFICITY FACTOR SUBUNIT 4"/>
    <property type="match status" value="1"/>
</dbReference>
<reference evidence="17" key="2">
    <citation type="submission" date="2015-01" db="EMBL/GenBank/DDBJ databases">
        <title>Evolutionary Origins and Diversification of the Mycorrhizal Mutualists.</title>
        <authorList>
            <consortium name="DOE Joint Genome Institute"/>
            <consortium name="Mycorrhizal Genomics Consortium"/>
            <person name="Kohler A."/>
            <person name="Kuo A."/>
            <person name="Nagy L.G."/>
            <person name="Floudas D."/>
            <person name="Copeland A."/>
            <person name="Barry K.W."/>
            <person name="Cichocki N."/>
            <person name="Veneault-Fourrey C."/>
            <person name="LaButti K."/>
            <person name="Lindquist E.A."/>
            <person name="Lipzen A."/>
            <person name="Lundell T."/>
            <person name="Morin E."/>
            <person name="Murat C."/>
            <person name="Riley R."/>
            <person name="Ohm R."/>
            <person name="Sun H."/>
            <person name="Tunlid A."/>
            <person name="Henrissat B."/>
            <person name="Grigoriev I.V."/>
            <person name="Hibbett D.S."/>
            <person name="Martin F."/>
        </authorList>
    </citation>
    <scope>NUCLEOTIDE SEQUENCE [LARGE SCALE GENOMIC DNA]</scope>
    <source>
        <strain evidence="17">MUT 4182</strain>
    </source>
</reference>
<feature type="zinc finger region" description="C3H1-type" evidence="11">
    <location>
        <begin position="47"/>
        <end position="76"/>
    </location>
</feature>
<proteinExistence type="inferred from homology"/>
<keyword evidence="17" id="KW-1185">Reference proteome</keyword>
<dbReference type="Pfam" id="PF14608">
    <property type="entry name" value="zf-CCCH_2"/>
    <property type="match status" value="2"/>
</dbReference>
<dbReference type="Pfam" id="PF00642">
    <property type="entry name" value="zf-CCCH"/>
    <property type="match status" value="1"/>
</dbReference>
<reference evidence="16 17" key="1">
    <citation type="submission" date="2014-04" db="EMBL/GenBank/DDBJ databases">
        <authorList>
            <consortium name="DOE Joint Genome Institute"/>
            <person name="Kuo A."/>
            <person name="Girlanda M."/>
            <person name="Perotto S."/>
            <person name="Kohler A."/>
            <person name="Nagy L.G."/>
            <person name="Floudas D."/>
            <person name="Copeland A."/>
            <person name="Barry K.W."/>
            <person name="Cichocki N."/>
            <person name="Veneault-Fourrey C."/>
            <person name="LaButti K."/>
            <person name="Lindquist E.A."/>
            <person name="Lipzen A."/>
            <person name="Lundell T."/>
            <person name="Morin E."/>
            <person name="Murat C."/>
            <person name="Sun H."/>
            <person name="Tunlid A."/>
            <person name="Henrissat B."/>
            <person name="Grigoriev I.V."/>
            <person name="Hibbett D.S."/>
            <person name="Martin F."/>
            <person name="Nordberg H.P."/>
            <person name="Cantor M.N."/>
            <person name="Hua S.X."/>
        </authorList>
    </citation>
    <scope>NUCLEOTIDE SEQUENCE [LARGE SCALE GENOMIC DNA]</scope>
    <source>
        <strain evidence="16 17">MUT 4182</strain>
    </source>
</reference>